<feature type="domain" description="Endonuclease/exonuclease/phosphatase" evidence="11">
    <location>
        <begin position="14"/>
        <end position="89"/>
    </location>
</feature>
<evidence type="ECO:0000256" key="8">
    <source>
        <dbReference type="ARBA" id="ARBA00022842"/>
    </source>
</evidence>
<dbReference type="PANTHER" id="PTHR22748:SF23">
    <property type="entry name" value="EXODEOXYRIBONUCLEASE III"/>
    <property type="match status" value="1"/>
</dbReference>
<dbReference type="PANTHER" id="PTHR22748">
    <property type="entry name" value="AP ENDONUCLEASE"/>
    <property type="match status" value="1"/>
</dbReference>
<keyword evidence="10" id="KW-0234">DNA repair</keyword>
<keyword evidence="5" id="KW-0479">Metal-binding</keyword>
<evidence type="ECO:0000256" key="4">
    <source>
        <dbReference type="ARBA" id="ARBA00012115"/>
    </source>
</evidence>
<organism evidence="12 13">
    <name type="scientific">Lynx pardinus</name>
    <name type="common">Iberian lynx</name>
    <name type="synonym">Felis pardina</name>
    <dbReference type="NCBI Taxonomy" id="191816"/>
    <lineage>
        <taxon>Eukaryota</taxon>
        <taxon>Metazoa</taxon>
        <taxon>Chordata</taxon>
        <taxon>Craniata</taxon>
        <taxon>Vertebrata</taxon>
        <taxon>Euteleostomi</taxon>
        <taxon>Mammalia</taxon>
        <taxon>Eutheria</taxon>
        <taxon>Laurasiatheria</taxon>
        <taxon>Carnivora</taxon>
        <taxon>Feliformia</taxon>
        <taxon>Felidae</taxon>
        <taxon>Felinae</taxon>
        <taxon>Lynx</taxon>
    </lineage>
</organism>
<dbReference type="Proteomes" id="UP000386466">
    <property type="component" value="Unassembled WGS sequence"/>
</dbReference>
<dbReference type="GO" id="GO:0003906">
    <property type="term" value="F:DNA-(apurinic or apyrimidinic site) endonuclease activity"/>
    <property type="evidence" value="ECO:0007669"/>
    <property type="project" value="TreeGrafter"/>
</dbReference>
<sequence length="118" mass="13698">MAISSFLPIITLKVNGLNDPIKRDRVTERIRKKDPSICCLQETHFRPKDTFRLKIRGWRTIYHANGQQKKARVAILISDNLDFKTSTESRDAEGLYVIIKGFMHQEDLKIVNIYVPNV</sequence>
<dbReference type="GO" id="GO:0046872">
    <property type="term" value="F:metal ion binding"/>
    <property type="evidence" value="ECO:0007669"/>
    <property type="project" value="UniProtKB-KW"/>
</dbReference>
<evidence type="ECO:0000256" key="5">
    <source>
        <dbReference type="ARBA" id="ARBA00022723"/>
    </source>
</evidence>
<name>A0A485MLC7_LYNPA</name>
<feature type="non-terminal residue" evidence="12">
    <location>
        <position position="118"/>
    </location>
</feature>
<evidence type="ECO:0000256" key="2">
    <source>
        <dbReference type="ARBA" id="ARBA00001946"/>
    </source>
</evidence>
<dbReference type="GO" id="GO:0006284">
    <property type="term" value="P:base-excision repair"/>
    <property type="evidence" value="ECO:0007669"/>
    <property type="project" value="TreeGrafter"/>
</dbReference>
<dbReference type="Gene3D" id="3.60.10.10">
    <property type="entry name" value="Endonuclease/exonuclease/phosphatase"/>
    <property type="match status" value="1"/>
</dbReference>
<comment type="cofactor">
    <cofactor evidence="2">
        <name>Mg(2+)</name>
        <dbReference type="ChEBI" id="CHEBI:18420"/>
    </cofactor>
</comment>
<evidence type="ECO:0000256" key="1">
    <source>
        <dbReference type="ARBA" id="ARBA00000493"/>
    </source>
</evidence>
<dbReference type="AlphaFoldDB" id="A0A485MLC7"/>
<dbReference type="GO" id="GO:0005634">
    <property type="term" value="C:nucleus"/>
    <property type="evidence" value="ECO:0007669"/>
    <property type="project" value="TreeGrafter"/>
</dbReference>
<reference evidence="12 13" key="1">
    <citation type="submission" date="2019-01" db="EMBL/GenBank/DDBJ databases">
        <authorList>
            <person name="Alioto T."/>
            <person name="Alioto T."/>
        </authorList>
    </citation>
    <scope>NUCLEOTIDE SEQUENCE [LARGE SCALE GENOMIC DNA]</scope>
</reference>
<proteinExistence type="inferred from homology"/>
<dbReference type="GO" id="GO:0008081">
    <property type="term" value="F:phosphoric diester hydrolase activity"/>
    <property type="evidence" value="ECO:0007669"/>
    <property type="project" value="TreeGrafter"/>
</dbReference>
<evidence type="ECO:0000313" key="12">
    <source>
        <dbReference type="EMBL" id="VFV21004.1"/>
    </source>
</evidence>
<dbReference type="InterPro" id="IPR005135">
    <property type="entry name" value="Endo/exonuclease/phosphatase"/>
</dbReference>
<protein>
    <recommendedName>
        <fullName evidence="4">exodeoxyribonuclease III</fullName>
        <ecNumber evidence="4">3.1.11.2</ecNumber>
    </recommendedName>
</protein>
<evidence type="ECO:0000259" key="11">
    <source>
        <dbReference type="Pfam" id="PF03372"/>
    </source>
</evidence>
<dbReference type="EC" id="3.1.11.2" evidence="4"/>
<keyword evidence="13" id="KW-1185">Reference proteome</keyword>
<dbReference type="InterPro" id="IPR036691">
    <property type="entry name" value="Endo/exonu/phosph_ase_sf"/>
</dbReference>
<evidence type="ECO:0000256" key="6">
    <source>
        <dbReference type="ARBA" id="ARBA00022763"/>
    </source>
</evidence>
<accession>A0A485MLC7</accession>
<dbReference type="Pfam" id="PF03372">
    <property type="entry name" value="Exo_endo_phos"/>
    <property type="match status" value="1"/>
</dbReference>
<evidence type="ECO:0000313" key="13">
    <source>
        <dbReference type="Proteomes" id="UP000386466"/>
    </source>
</evidence>
<keyword evidence="8" id="KW-0460">Magnesium</keyword>
<keyword evidence="7" id="KW-0378">Hydrolase</keyword>
<comment type="similarity">
    <text evidence="3">Belongs to the DNA repair enzymes AP/ExoA family.</text>
</comment>
<dbReference type="GO" id="GO:0006310">
    <property type="term" value="P:DNA recombination"/>
    <property type="evidence" value="ECO:0007669"/>
    <property type="project" value="UniProtKB-KW"/>
</dbReference>
<dbReference type="GO" id="GO:0008311">
    <property type="term" value="F:double-stranded DNA 3'-5' DNA exonuclease activity"/>
    <property type="evidence" value="ECO:0007669"/>
    <property type="project" value="UniProtKB-EC"/>
</dbReference>
<evidence type="ECO:0000256" key="9">
    <source>
        <dbReference type="ARBA" id="ARBA00023172"/>
    </source>
</evidence>
<dbReference type="EMBL" id="CAAGRJ010003184">
    <property type="protein sequence ID" value="VFV21004.1"/>
    <property type="molecule type" value="Genomic_DNA"/>
</dbReference>
<keyword evidence="9" id="KW-0233">DNA recombination</keyword>
<evidence type="ECO:0000256" key="10">
    <source>
        <dbReference type="ARBA" id="ARBA00023204"/>
    </source>
</evidence>
<gene>
    <name evidence="12" type="ORF">LYPA_23C021023</name>
</gene>
<keyword evidence="6" id="KW-0227">DNA damage</keyword>
<evidence type="ECO:0000256" key="3">
    <source>
        <dbReference type="ARBA" id="ARBA00007092"/>
    </source>
</evidence>
<evidence type="ECO:0000256" key="7">
    <source>
        <dbReference type="ARBA" id="ARBA00022801"/>
    </source>
</evidence>
<dbReference type="InterPro" id="IPR004808">
    <property type="entry name" value="AP_endonuc_1"/>
</dbReference>
<comment type="catalytic activity">
    <reaction evidence="1">
        <text>Exonucleolytic cleavage in the 3'- to 5'-direction to yield nucleoside 5'-phosphates.</text>
        <dbReference type="EC" id="3.1.11.2"/>
    </reaction>
</comment>
<dbReference type="SUPFAM" id="SSF56219">
    <property type="entry name" value="DNase I-like"/>
    <property type="match status" value="1"/>
</dbReference>